<evidence type="ECO:0000256" key="7">
    <source>
        <dbReference type="ARBA" id="ARBA00022989"/>
    </source>
</evidence>
<dbReference type="GO" id="GO:0016717">
    <property type="term" value="F:oxidoreductase activity, acting on paired donors, with oxidation of a pair of donors resulting in the reduction of molecular oxygen to two molecules of water"/>
    <property type="evidence" value="ECO:0007669"/>
    <property type="project" value="TreeGrafter"/>
</dbReference>
<dbReference type="InterPro" id="IPR036426">
    <property type="entry name" value="Bulb-type_lectin_dom_sf"/>
</dbReference>
<feature type="transmembrane region" description="Helical" evidence="12">
    <location>
        <begin position="212"/>
        <end position="232"/>
    </location>
</feature>
<feature type="transmembrane region" description="Helical" evidence="12">
    <location>
        <begin position="138"/>
        <end position="159"/>
    </location>
</feature>
<evidence type="ECO:0000256" key="9">
    <source>
        <dbReference type="ARBA" id="ARBA00023004"/>
    </source>
</evidence>
<dbReference type="OrthoDB" id="260091at2759"/>
<dbReference type="InterPro" id="IPR036400">
    <property type="entry name" value="Cyt_B5-like_heme/steroid_sf"/>
</dbReference>
<evidence type="ECO:0000256" key="12">
    <source>
        <dbReference type="SAM" id="Phobius"/>
    </source>
</evidence>
<dbReference type="InterPro" id="IPR012171">
    <property type="entry name" value="Fatty_acid_desaturase"/>
</dbReference>
<dbReference type="InterPro" id="IPR001199">
    <property type="entry name" value="Cyt_B5-like_heme/steroid-bd"/>
</dbReference>
<protein>
    <recommendedName>
        <fullName evidence="17">Cytochrome b5 heme-binding domain-containing protein</fullName>
    </recommendedName>
</protein>
<feature type="domain" description="Cytochrome b5 heme-binding" evidence="13">
    <location>
        <begin position="7"/>
        <end position="82"/>
    </location>
</feature>
<keyword evidence="16" id="KW-1185">Reference proteome</keyword>
<keyword evidence="10" id="KW-0443">Lipid metabolism</keyword>
<comment type="similarity">
    <text evidence="3">Belongs to the fatty acid desaturase type 1 family.</text>
</comment>
<comment type="subcellular location">
    <subcellularLocation>
        <location evidence="1">Membrane</location>
        <topology evidence="1">Multi-pass membrane protein</topology>
    </subcellularLocation>
</comment>
<dbReference type="SUPFAM" id="SSF51110">
    <property type="entry name" value="alpha-D-mannose-specific plant lectins"/>
    <property type="match status" value="1"/>
</dbReference>
<gene>
    <name evidence="15" type="ORF">GIB67_027823</name>
</gene>
<evidence type="ECO:0000256" key="6">
    <source>
        <dbReference type="ARBA" id="ARBA00022723"/>
    </source>
</evidence>
<keyword evidence="8" id="KW-0560">Oxidoreductase</keyword>
<comment type="pathway">
    <text evidence="2">Lipid metabolism.</text>
</comment>
<dbReference type="Proteomes" id="UP000541444">
    <property type="component" value="Unassembled WGS sequence"/>
</dbReference>
<proteinExistence type="inferred from homology"/>
<keyword evidence="5 12" id="KW-0812">Transmembrane</keyword>
<keyword evidence="7 12" id="KW-1133">Transmembrane helix</keyword>
<reference evidence="15 16" key="1">
    <citation type="journal article" date="2020" name="IScience">
        <title>Genome Sequencing of the Endangered Kingdonia uniflora (Circaeasteraceae, Ranunculales) Reveals Potential Mechanisms of Evolutionary Specialization.</title>
        <authorList>
            <person name="Sun Y."/>
            <person name="Deng T."/>
            <person name="Zhang A."/>
            <person name="Moore M.J."/>
            <person name="Landis J.B."/>
            <person name="Lin N."/>
            <person name="Zhang H."/>
            <person name="Zhang X."/>
            <person name="Huang J."/>
            <person name="Zhang X."/>
            <person name="Sun H."/>
            <person name="Wang H."/>
        </authorList>
    </citation>
    <scope>NUCLEOTIDE SEQUENCE [LARGE SCALE GENOMIC DNA]</scope>
    <source>
        <strain evidence="15">TB1705</strain>
        <tissue evidence="15">Leaf</tissue>
    </source>
</reference>
<keyword evidence="6" id="KW-0479">Metal-binding</keyword>
<dbReference type="PRINTS" id="PR00363">
    <property type="entry name" value="CYTOCHROMEB5"/>
</dbReference>
<dbReference type="Gene3D" id="3.10.120.10">
    <property type="entry name" value="Cytochrome b5-like heme/steroid binding domain"/>
    <property type="match status" value="1"/>
</dbReference>
<evidence type="ECO:0000313" key="16">
    <source>
        <dbReference type="Proteomes" id="UP000541444"/>
    </source>
</evidence>
<dbReference type="CDD" id="cd03506">
    <property type="entry name" value="Delta6-FADS-like"/>
    <property type="match status" value="1"/>
</dbReference>
<dbReference type="GO" id="GO:0016020">
    <property type="term" value="C:membrane"/>
    <property type="evidence" value="ECO:0007669"/>
    <property type="project" value="UniProtKB-SubCell"/>
</dbReference>
<dbReference type="PANTHER" id="PTHR19353">
    <property type="entry name" value="FATTY ACID DESATURASE 2"/>
    <property type="match status" value="1"/>
</dbReference>
<dbReference type="GO" id="GO:0006629">
    <property type="term" value="P:lipid metabolic process"/>
    <property type="evidence" value="ECO:0007669"/>
    <property type="project" value="UniProtKB-KW"/>
</dbReference>
<feature type="domain" description="Bulb-type lectin" evidence="14">
    <location>
        <begin position="451"/>
        <end position="570"/>
    </location>
</feature>
<name>A0A7J7MID5_9MAGN</name>
<feature type="transmembrane region" description="Helical" evidence="12">
    <location>
        <begin position="286"/>
        <end position="303"/>
    </location>
</feature>
<evidence type="ECO:0000256" key="2">
    <source>
        <dbReference type="ARBA" id="ARBA00005189"/>
    </source>
</evidence>
<feature type="transmembrane region" description="Helical" evidence="12">
    <location>
        <begin position="171"/>
        <end position="192"/>
    </location>
</feature>
<dbReference type="CDD" id="cd00028">
    <property type="entry name" value="B_lectin"/>
    <property type="match status" value="1"/>
</dbReference>
<keyword evidence="4" id="KW-0349">Heme</keyword>
<dbReference type="GO" id="GO:0046872">
    <property type="term" value="F:metal ion binding"/>
    <property type="evidence" value="ECO:0007669"/>
    <property type="project" value="UniProtKB-KW"/>
</dbReference>
<evidence type="ECO:0000256" key="11">
    <source>
        <dbReference type="ARBA" id="ARBA00023136"/>
    </source>
</evidence>
<keyword evidence="9" id="KW-0408">Iron</keyword>
<dbReference type="Gene3D" id="2.90.10.10">
    <property type="entry name" value="Bulb-type lectin domain"/>
    <property type="match status" value="1"/>
</dbReference>
<evidence type="ECO:0000313" key="15">
    <source>
        <dbReference type="EMBL" id="KAF6154550.1"/>
    </source>
</evidence>
<dbReference type="Pfam" id="PF01453">
    <property type="entry name" value="B_lectin"/>
    <property type="match status" value="1"/>
</dbReference>
<evidence type="ECO:0000259" key="14">
    <source>
        <dbReference type="PROSITE" id="PS50927"/>
    </source>
</evidence>
<comment type="caution">
    <text evidence="15">The sequence shown here is derived from an EMBL/GenBank/DDBJ whole genome shotgun (WGS) entry which is preliminary data.</text>
</comment>
<evidence type="ECO:0000259" key="13">
    <source>
        <dbReference type="PROSITE" id="PS50255"/>
    </source>
</evidence>
<dbReference type="SMART" id="SM00108">
    <property type="entry name" value="B_lectin"/>
    <property type="match status" value="1"/>
</dbReference>
<dbReference type="EMBL" id="JACGCM010001491">
    <property type="protein sequence ID" value="KAF6154550.1"/>
    <property type="molecule type" value="Genomic_DNA"/>
</dbReference>
<evidence type="ECO:0000256" key="4">
    <source>
        <dbReference type="ARBA" id="ARBA00022617"/>
    </source>
</evidence>
<dbReference type="PROSITE" id="PS50927">
    <property type="entry name" value="BULB_LECTIN"/>
    <property type="match status" value="1"/>
</dbReference>
<dbReference type="Pfam" id="PF00173">
    <property type="entry name" value="Cyt-b5"/>
    <property type="match status" value="1"/>
</dbReference>
<evidence type="ECO:0000256" key="1">
    <source>
        <dbReference type="ARBA" id="ARBA00004141"/>
    </source>
</evidence>
<evidence type="ECO:0000256" key="3">
    <source>
        <dbReference type="ARBA" id="ARBA00009295"/>
    </source>
</evidence>
<organism evidence="15 16">
    <name type="scientific">Kingdonia uniflora</name>
    <dbReference type="NCBI Taxonomy" id="39325"/>
    <lineage>
        <taxon>Eukaryota</taxon>
        <taxon>Viridiplantae</taxon>
        <taxon>Streptophyta</taxon>
        <taxon>Embryophyta</taxon>
        <taxon>Tracheophyta</taxon>
        <taxon>Spermatophyta</taxon>
        <taxon>Magnoliopsida</taxon>
        <taxon>Ranunculales</taxon>
        <taxon>Circaeasteraceae</taxon>
        <taxon>Kingdonia</taxon>
    </lineage>
</organism>
<evidence type="ECO:0000256" key="10">
    <source>
        <dbReference type="ARBA" id="ARBA00023098"/>
    </source>
</evidence>
<sequence>MADQKNIINITAEDLKSHNKPGDLWISIQGKVYNVTNWAKDHPGGASPLMNLAGQDVTNAFVAFHPATAWKHLDEFFIGYLSDYHVSDVSRDYRRLISEFTKAGLFDKKGHGVFITMCSIVVMLVVSVCGVLLCDDVWVHLCCGGLMGFIWIQSGWLGHDSGHYQIMSSRGYNRFAQVLTGNCLSGISIAWWKWNHNAHHIACNSLEFDPDLQHMPFFAVSSSLFSSLRSYFYERKMNFDAVTRFLVSYQHWTFYPVMCLARLNLFGQSFVLLSSKRSVPNRIQEIIGILVFWIWFPLVVSFLPNWGERVMFVLASFAVTGVQHVQFCLNHFSSSVYVGPPVGNNWFENQTKGTLNITCPSWMDWFHGGLQYQIEHHLFPRLPRCNLRKISPYVRELCKKHNMPYLSVSFLEANVLTIGTLRTAALQARDITNPIPKNLVWEAATSSFASQISLGARISVRDNQTWVSDNRTFAIGFVPTGTNNHFQLAIWYNELPGDQTVVWSPNRNSPVGKDAILELDDTGNLVLIDDKTTVWASNTSNAGVKMATFSESGNFILCSATLRRVWQSFSHPSDTLLPGQPLTVSLELTSSKSPLHEGYYALNMLQEPTSLSLALTYNPPESYDPSDSHTNYSYWSGPEISNVTGDVVALMDKAGSFGIVYGVSSDGIVYVYKNDADNGSLSSAGNRTVTGSDLRRLTLETNGNLRMYRWDNDVNGSRQWVPEWAAVSNPCDIAGVLSILLCYSLLRCRTHHQCLRQYWS</sequence>
<dbReference type="PANTHER" id="PTHR19353:SF30">
    <property type="entry name" value="DELTA 8-(E)-SPHINGOLIPID DESATURASE"/>
    <property type="match status" value="1"/>
</dbReference>
<evidence type="ECO:0000256" key="5">
    <source>
        <dbReference type="ARBA" id="ARBA00022692"/>
    </source>
</evidence>
<evidence type="ECO:0008006" key="17">
    <source>
        <dbReference type="Google" id="ProtNLM"/>
    </source>
</evidence>
<dbReference type="SUPFAM" id="SSF55856">
    <property type="entry name" value="Cytochrome b5-like heme/steroid binding domain"/>
    <property type="match status" value="1"/>
</dbReference>
<dbReference type="AlphaFoldDB" id="A0A7J7MID5"/>
<keyword evidence="11 12" id="KW-0472">Membrane</keyword>
<dbReference type="SMART" id="SM01117">
    <property type="entry name" value="Cyt-b5"/>
    <property type="match status" value="1"/>
</dbReference>
<dbReference type="InterPro" id="IPR001480">
    <property type="entry name" value="Bulb-type_lectin_dom"/>
</dbReference>
<dbReference type="PROSITE" id="PS50255">
    <property type="entry name" value="CYTOCHROME_B5_2"/>
    <property type="match status" value="1"/>
</dbReference>
<accession>A0A7J7MID5</accession>
<dbReference type="Pfam" id="PF00487">
    <property type="entry name" value="FA_desaturase"/>
    <property type="match status" value="1"/>
</dbReference>
<evidence type="ECO:0000256" key="8">
    <source>
        <dbReference type="ARBA" id="ARBA00023002"/>
    </source>
</evidence>
<dbReference type="InterPro" id="IPR005804">
    <property type="entry name" value="FA_desaturase_dom"/>
</dbReference>
<feature type="transmembrane region" description="Helical" evidence="12">
    <location>
        <begin position="112"/>
        <end position="132"/>
    </location>
</feature>